<keyword evidence="4" id="KW-1185">Reference proteome</keyword>
<evidence type="ECO:0000256" key="1">
    <source>
        <dbReference type="SAM" id="SignalP"/>
    </source>
</evidence>
<dbReference type="AlphaFoldDB" id="A0A927C087"/>
<keyword evidence="1" id="KW-0732">Signal</keyword>
<gene>
    <name evidence="3" type="ORF">IB286_07500</name>
</gene>
<evidence type="ECO:0000313" key="3">
    <source>
        <dbReference type="EMBL" id="MBD2858855.1"/>
    </source>
</evidence>
<feature type="signal peptide" evidence="1">
    <location>
        <begin position="1"/>
        <end position="31"/>
    </location>
</feature>
<comment type="caution">
    <text evidence="3">The sequence shown here is derived from an EMBL/GenBank/DDBJ whole genome shotgun (WGS) entry which is preliminary data.</text>
</comment>
<reference evidence="3" key="1">
    <citation type="submission" date="2020-09" db="EMBL/GenBank/DDBJ databases">
        <authorList>
            <person name="Yoon J.-W."/>
        </authorList>
    </citation>
    <scope>NUCLEOTIDE SEQUENCE</scope>
    <source>
        <strain evidence="3">KMU-158</strain>
    </source>
</reference>
<name>A0A927C087_9GAMM</name>
<dbReference type="Proteomes" id="UP000610558">
    <property type="component" value="Unassembled WGS sequence"/>
</dbReference>
<evidence type="ECO:0000259" key="2">
    <source>
        <dbReference type="Pfam" id="PF13372"/>
    </source>
</evidence>
<organism evidence="3 4">
    <name type="scientific">Spongiibacter pelagi</name>
    <dbReference type="NCBI Taxonomy" id="2760804"/>
    <lineage>
        <taxon>Bacteria</taxon>
        <taxon>Pseudomonadati</taxon>
        <taxon>Pseudomonadota</taxon>
        <taxon>Gammaproteobacteria</taxon>
        <taxon>Cellvibrionales</taxon>
        <taxon>Spongiibacteraceae</taxon>
        <taxon>Spongiibacter</taxon>
    </lineage>
</organism>
<sequence length="408" mass="43834">MLKLKEASKMQKGLLAAAIMGSVAAIPSAYADDFAYALANGKAYGDFRLRYESVEQDNALKDATALTLRSQFGYTTGTLNGFSATIEAEDVRIVAGEGDYSVPPAGYKTGQYSVIADAETTELDQGFIQYKNKGFTGKLGRQVLTYDGHRFIGHVGWRQDKQTFDGLSLSYSPSKEVTVNAAYLYKRNRIFAEAADMDSSDVLFNIAYNSAIGKFVAYSYMLEDDATDLQRDTMGASFSGSTGGDVKFLYTAEYASQSKEPAAGAKTDTDYALLEGGVVVSGITVKLGYELLGSDDATDAFQTPLATMHKFNGWADNFLVTPAAGLEDTYLSVGGKLGGGAWSVIYHDFAVDDDSAGASDYGSEVDAVYSKAFGKNYYAGIKYAAFSADSASTLVDTDKLWVWVGAKF</sequence>
<dbReference type="RefSeq" id="WP_190764099.1">
    <property type="nucleotide sequence ID" value="NZ_JACXLD010000003.1"/>
</dbReference>
<dbReference type="InterPro" id="IPR025388">
    <property type="entry name" value="Alginate_export_dom"/>
</dbReference>
<dbReference type="EMBL" id="JACXLD010000003">
    <property type="protein sequence ID" value="MBD2858855.1"/>
    <property type="molecule type" value="Genomic_DNA"/>
</dbReference>
<accession>A0A927C087</accession>
<proteinExistence type="predicted"/>
<evidence type="ECO:0000313" key="4">
    <source>
        <dbReference type="Proteomes" id="UP000610558"/>
    </source>
</evidence>
<dbReference type="Pfam" id="PF13372">
    <property type="entry name" value="Alginate_exp"/>
    <property type="match status" value="1"/>
</dbReference>
<feature type="domain" description="Alginate export" evidence="2">
    <location>
        <begin position="46"/>
        <end position="258"/>
    </location>
</feature>
<feature type="chain" id="PRO_5037825287" evidence="1">
    <location>
        <begin position="32"/>
        <end position="408"/>
    </location>
</feature>
<protein>
    <submittedName>
        <fullName evidence="3">Alginate export family protein</fullName>
    </submittedName>
</protein>